<comment type="caution">
    <text evidence="2">The sequence shown here is derived from an EMBL/GenBank/DDBJ whole genome shotgun (WGS) entry which is preliminary data.</text>
</comment>
<sequence length="166" mass="18972">MGVMFGTFSMQSTHVTRSHRRSGIKPATGPELLFNEKRRDRKSVGGGLHEDDKSIKYWRERRDSECRRKRRRRRRKAVGSIGPGPSHESGREHRDKEGNVKFRDGAKSITRFWASSQEALRKCCAKASGVPDPVSVRSEEPYCLISVLRNNRVILLQILNLNKLNG</sequence>
<evidence type="ECO:0000313" key="3">
    <source>
        <dbReference type="Proteomes" id="UP000319801"/>
    </source>
</evidence>
<keyword evidence="3" id="KW-1185">Reference proteome</keyword>
<feature type="region of interest" description="Disordered" evidence="1">
    <location>
        <begin position="1"/>
        <end position="100"/>
    </location>
</feature>
<feature type="compositionally biased region" description="Basic and acidic residues" evidence="1">
    <location>
        <begin position="88"/>
        <end position="100"/>
    </location>
</feature>
<feature type="compositionally biased region" description="Basic residues" evidence="1">
    <location>
        <begin position="67"/>
        <end position="77"/>
    </location>
</feature>
<reference evidence="2 3" key="1">
    <citation type="journal article" date="2019" name="Genome Biol. Evol.">
        <title>Whole-Genome Sequencing of the Giant Devil Catfish, Bagarius yarrelli.</title>
        <authorList>
            <person name="Jiang W."/>
            <person name="Lv Y."/>
            <person name="Cheng L."/>
            <person name="Yang K."/>
            <person name="Chao B."/>
            <person name="Wang X."/>
            <person name="Li Y."/>
            <person name="Pan X."/>
            <person name="You X."/>
            <person name="Zhang Y."/>
            <person name="Yang J."/>
            <person name="Li J."/>
            <person name="Zhang X."/>
            <person name="Liu S."/>
            <person name="Sun C."/>
            <person name="Yang J."/>
            <person name="Shi Q."/>
        </authorList>
    </citation>
    <scope>NUCLEOTIDE SEQUENCE [LARGE SCALE GENOMIC DNA]</scope>
    <source>
        <strain evidence="2">JWS20170419001</strain>
        <tissue evidence="2">Muscle</tissue>
    </source>
</reference>
<gene>
    <name evidence="2" type="ORF">Baya_13216</name>
</gene>
<evidence type="ECO:0000256" key="1">
    <source>
        <dbReference type="SAM" id="MobiDB-lite"/>
    </source>
</evidence>
<evidence type="ECO:0000313" key="2">
    <source>
        <dbReference type="EMBL" id="TSV15230.1"/>
    </source>
</evidence>
<dbReference type="EMBL" id="VCAZ01000123">
    <property type="protein sequence ID" value="TSV15230.1"/>
    <property type="molecule type" value="Genomic_DNA"/>
</dbReference>
<protein>
    <submittedName>
        <fullName evidence="2">Uncharacterized protein</fullName>
    </submittedName>
</protein>
<proteinExistence type="predicted"/>
<accession>A0A556V533</accession>
<name>A0A556V533_BAGYA</name>
<organism evidence="2 3">
    <name type="scientific">Bagarius yarrelli</name>
    <name type="common">Goonch</name>
    <name type="synonym">Bagrus yarrelli</name>
    <dbReference type="NCBI Taxonomy" id="175774"/>
    <lineage>
        <taxon>Eukaryota</taxon>
        <taxon>Metazoa</taxon>
        <taxon>Chordata</taxon>
        <taxon>Craniata</taxon>
        <taxon>Vertebrata</taxon>
        <taxon>Euteleostomi</taxon>
        <taxon>Actinopterygii</taxon>
        <taxon>Neopterygii</taxon>
        <taxon>Teleostei</taxon>
        <taxon>Ostariophysi</taxon>
        <taxon>Siluriformes</taxon>
        <taxon>Sisoridae</taxon>
        <taxon>Sisorinae</taxon>
        <taxon>Bagarius</taxon>
    </lineage>
</organism>
<feature type="compositionally biased region" description="Basic and acidic residues" evidence="1">
    <location>
        <begin position="48"/>
        <end position="66"/>
    </location>
</feature>
<dbReference type="Proteomes" id="UP000319801">
    <property type="component" value="Unassembled WGS sequence"/>
</dbReference>
<dbReference type="AlphaFoldDB" id="A0A556V533"/>